<keyword evidence="3" id="KW-0064">Aspartyl protease</keyword>
<dbReference type="InterPro" id="IPR000671">
    <property type="entry name" value="Peptidase_A31"/>
</dbReference>
<dbReference type="AlphaFoldDB" id="I1D4T0"/>
<dbReference type="eggNOG" id="COG0680">
    <property type="taxonomic scope" value="Bacteria"/>
</dbReference>
<evidence type="ECO:0000256" key="1">
    <source>
        <dbReference type="ARBA" id="ARBA00006814"/>
    </source>
</evidence>
<dbReference type="InterPro" id="IPR023430">
    <property type="entry name" value="Pept_HybD-like_dom_sf"/>
</dbReference>
<dbReference type="Gene3D" id="3.40.50.1450">
    <property type="entry name" value="HybD-like"/>
    <property type="match status" value="1"/>
</dbReference>
<feature type="compositionally biased region" description="Basic and acidic residues" evidence="5">
    <location>
        <begin position="158"/>
        <end position="167"/>
    </location>
</feature>
<evidence type="ECO:0000256" key="2">
    <source>
        <dbReference type="ARBA" id="ARBA00022670"/>
    </source>
</evidence>
<dbReference type="PRINTS" id="PR00446">
    <property type="entry name" value="HYDRGNUPTAKE"/>
</dbReference>
<evidence type="ECO:0000313" key="7">
    <source>
        <dbReference type="Proteomes" id="UP000005087"/>
    </source>
</evidence>
<evidence type="ECO:0000256" key="4">
    <source>
        <dbReference type="ARBA" id="ARBA00022801"/>
    </source>
</evidence>
<keyword evidence="7" id="KW-1185">Reference proteome</keyword>
<organism evidence="6 7">
    <name type="scientific">Saccharomonospora glauca K62</name>
    <dbReference type="NCBI Taxonomy" id="928724"/>
    <lineage>
        <taxon>Bacteria</taxon>
        <taxon>Bacillati</taxon>
        <taxon>Actinomycetota</taxon>
        <taxon>Actinomycetes</taxon>
        <taxon>Pseudonocardiales</taxon>
        <taxon>Pseudonocardiaceae</taxon>
        <taxon>Saccharomonospora</taxon>
    </lineage>
</organism>
<dbReference type="Proteomes" id="UP000005087">
    <property type="component" value="Chromosome"/>
</dbReference>
<dbReference type="PANTHER" id="PTHR30302">
    <property type="entry name" value="HYDROGENASE 1 MATURATION PROTEASE"/>
    <property type="match status" value="1"/>
</dbReference>
<dbReference type="NCBIfam" id="TIGR00072">
    <property type="entry name" value="hydrog_prot"/>
    <property type="match status" value="1"/>
</dbReference>
<proteinExistence type="inferred from homology"/>
<keyword evidence="2 6" id="KW-0645">Protease</keyword>
<reference evidence="6 7" key="1">
    <citation type="submission" date="2011-09" db="EMBL/GenBank/DDBJ databases">
        <authorList>
            <consortium name="US DOE Joint Genome Institute (JGI-PGF)"/>
            <person name="Lucas S."/>
            <person name="Han J."/>
            <person name="Lapidus A."/>
            <person name="Cheng J.-F."/>
            <person name="Goodwin L."/>
            <person name="Pitluck S."/>
            <person name="Peters L."/>
            <person name="Land M.L."/>
            <person name="Hauser L."/>
            <person name="Brambilla E."/>
            <person name="Klenk H.-P."/>
            <person name="Woyke T.J."/>
        </authorList>
    </citation>
    <scope>NUCLEOTIDE SEQUENCE [LARGE SCALE GENOMIC DNA]</scope>
    <source>
        <strain evidence="6 7">K62</strain>
    </source>
</reference>
<protein>
    <submittedName>
        <fullName evidence="6">Hydrogenase maturation protease</fullName>
    </submittedName>
</protein>
<evidence type="ECO:0000313" key="6">
    <source>
        <dbReference type="EMBL" id="EIE99954.1"/>
    </source>
</evidence>
<dbReference type="GO" id="GO:0004190">
    <property type="term" value="F:aspartic-type endopeptidase activity"/>
    <property type="evidence" value="ECO:0007669"/>
    <property type="project" value="UniProtKB-KW"/>
</dbReference>
<feature type="region of interest" description="Disordered" evidence="5">
    <location>
        <begin position="148"/>
        <end position="167"/>
    </location>
</feature>
<dbReference type="HOGENOM" id="CLU_099037_1_0_11"/>
<dbReference type="EMBL" id="CM001484">
    <property type="protein sequence ID" value="EIE99954.1"/>
    <property type="molecule type" value="Genomic_DNA"/>
</dbReference>
<dbReference type="OrthoDB" id="3828930at2"/>
<comment type="similarity">
    <text evidence="1">Belongs to the peptidase A31 family.</text>
</comment>
<evidence type="ECO:0000256" key="5">
    <source>
        <dbReference type="SAM" id="MobiDB-lite"/>
    </source>
</evidence>
<dbReference type="GO" id="GO:0016485">
    <property type="term" value="P:protein processing"/>
    <property type="evidence" value="ECO:0007669"/>
    <property type="project" value="TreeGrafter"/>
</dbReference>
<dbReference type="STRING" id="928724.SacglDRAFT_03088"/>
<dbReference type="SUPFAM" id="SSF53163">
    <property type="entry name" value="HybD-like"/>
    <property type="match status" value="1"/>
</dbReference>
<accession>I1D4T0</accession>
<keyword evidence="4" id="KW-0378">Hydrolase</keyword>
<evidence type="ECO:0000256" key="3">
    <source>
        <dbReference type="ARBA" id="ARBA00022750"/>
    </source>
</evidence>
<sequence>MLVTGIGTILRGDEGFAPEVVQRLAEQQLPAWVQLADHGIGSGRLDCDLLGGYDTTVLVDGSPRGGAPGQLRVTDLDLTGTPEPLSAPGPHGLTPATALPLLRLLGGDASRLVVVSCEPRTTTGVGLSPEVKSAVPRAVGLITELVWGGPAEPPSTPADHRLQPVSE</sequence>
<dbReference type="Pfam" id="PF01750">
    <property type="entry name" value="HycI"/>
    <property type="match status" value="1"/>
</dbReference>
<dbReference type="GO" id="GO:0008047">
    <property type="term" value="F:enzyme activator activity"/>
    <property type="evidence" value="ECO:0007669"/>
    <property type="project" value="InterPro"/>
</dbReference>
<name>I1D4T0_9PSEU</name>
<dbReference type="PANTHER" id="PTHR30302:SF1">
    <property type="entry name" value="HYDROGENASE 2 MATURATION PROTEASE"/>
    <property type="match status" value="1"/>
</dbReference>
<gene>
    <name evidence="6" type="ORF">SacglDRAFT_03088</name>
</gene>
<reference evidence="7" key="2">
    <citation type="submission" date="2012-01" db="EMBL/GenBank/DDBJ databases">
        <title>Noncontiguous Finished sequence of chromosome of Saccharomonospora glauca K62.</title>
        <authorList>
            <consortium name="US DOE Joint Genome Institute"/>
            <person name="Lucas S."/>
            <person name="Han J."/>
            <person name="Lapidus A."/>
            <person name="Cheng J.-F."/>
            <person name="Goodwin L."/>
            <person name="Pitluck S."/>
            <person name="Peters L."/>
            <person name="Mikhailova N."/>
            <person name="Held B."/>
            <person name="Detter J.C."/>
            <person name="Han C."/>
            <person name="Tapia R."/>
            <person name="Land M."/>
            <person name="Hauser L."/>
            <person name="Kyrpides N."/>
            <person name="Ivanova N."/>
            <person name="Pagani I."/>
            <person name="Brambilla E.-M."/>
            <person name="Klenk H.-P."/>
            <person name="Woyke T."/>
        </authorList>
    </citation>
    <scope>NUCLEOTIDE SEQUENCE [LARGE SCALE GENOMIC DNA]</scope>
    <source>
        <strain evidence="7">K62</strain>
    </source>
</reference>